<proteinExistence type="predicted"/>
<dbReference type="Pfam" id="PF00005">
    <property type="entry name" value="ABC_tran"/>
    <property type="match status" value="1"/>
</dbReference>
<evidence type="ECO:0000313" key="4">
    <source>
        <dbReference type="Proteomes" id="UP001225072"/>
    </source>
</evidence>
<dbReference type="SUPFAM" id="SSF52540">
    <property type="entry name" value="P-loop containing nucleoside triphosphate hydrolases"/>
    <property type="match status" value="1"/>
</dbReference>
<dbReference type="Proteomes" id="UP001225072">
    <property type="component" value="Unassembled WGS sequence"/>
</dbReference>
<reference evidence="3 4" key="1">
    <citation type="submission" date="2023-07" db="EMBL/GenBank/DDBJ databases">
        <title>Functional and genomic diversity of the sorghum phyllosphere microbiome.</title>
        <authorList>
            <person name="Shade A."/>
        </authorList>
    </citation>
    <scope>NUCLEOTIDE SEQUENCE [LARGE SCALE GENOMIC DNA]</scope>
    <source>
        <strain evidence="3 4">SORGH_AS_1064</strain>
    </source>
</reference>
<evidence type="ECO:0000256" key="1">
    <source>
        <dbReference type="ARBA" id="ARBA00022737"/>
    </source>
</evidence>
<sequence>MFFLHNISFGFPAGNLLFDSINLTIPSSSKSALVGNNGMGKSTLLKMMSGELAPLEGSVHVQGVLFHVPQMFGNFDHLTVAECLKIDHKLKT</sequence>
<dbReference type="EMBL" id="JAUTAL010000001">
    <property type="protein sequence ID" value="MDQ1097144.1"/>
    <property type="molecule type" value="Genomic_DNA"/>
</dbReference>
<dbReference type="RefSeq" id="WP_307450466.1">
    <property type="nucleotide sequence ID" value="NZ_JAUTAL010000001.1"/>
</dbReference>
<evidence type="ECO:0000259" key="2">
    <source>
        <dbReference type="Pfam" id="PF00005"/>
    </source>
</evidence>
<accession>A0ABU0TJA9</accession>
<evidence type="ECO:0000313" key="3">
    <source>
        <dbReference type="EMBL" id="MDQ1097144.1"/>
    </source>
</evidence>
<gene>
    <name evidence="3" type="ORF">QE404_002291</name>
</gene>
<feature type="domain" description="ABC transporter" evidence="2">
    <location>
        <begin position="19"/>
        <end position="64"/>
    </location>
</feature>
<dbReference type="InterPro" id="IPR050611">
    <property type="entry name" value="ABCF"/>
</dbReference>
<dbReference type="Gene3D" id="3.40.50.300">
    <property type="entry name" value="P-loop containing nucleotide triphosphate hydrolases"/>
    <property type="match status" value="1"/>
</dbReference>
<keyword evidence="4" id="KW-1185">Reference proteome</keyword>
<keyword evidence="1" id="KW-0677">Repeat</keyword>
<dbReference type="PANTHER" id="PTHR19211:SF14">
    <property type="entry name" value="ATP-BINDING CASSETTE SUB-FAMILY F MEMBER 1"/>
    <property type="match status" value="1"/>
</dbReference>
<comment type="caution">
    <text evidence="3">The sequence shown here is derived from an EMBL/GenBank/DDBJ whole genome shotgun (WGS) entry which is preliminary data.</text>
</comment>
<dbReference type="InterPro" id="IPR003439">
    <property type="entry name" value="ABC_transporter-like_ATP-bd"/>
</dbReference>
<dbReference type="InterPro" id="IPR027417">
    <property type="entry name" value="P-loop_NTPase"/>
</dbReference>
<dbReference type="PANTHER" id="PTHR19211">
    <property type="entry name" value="ATP-BINDING TRANSPORT PROTEIN-RELATED"/>
    <property type="match status" value="1"/>
</dbReference>
<name>A0ABU0TJA9_9FLAO</name>
<protein>
    <submittedName>
        <fullName evidence="3">ABC-type multidrug transport system ATPase subunit</fullName>
    </submittedName>
</protein>
<organism evidence="3 4">
    <name type="scientific">Chryseobacterium camelliae</name>
    <dbReference type="NCBI Taxonomy" id="1265445"/>
    <lineage>
        <taxon>Bacteria</taxon>
        <taxon>Pseudomonadati</taxon>
        <taxon>Bacteroidota</taxon>
        <taxon>Flavobacteriia</taxon>
        <taxon>Flavobacteriales</taxon>
        <taxon>Weeksellaceae</taxon>
        <taxon>Chryseobacterium group</taxon>
        <taxon>Chryseobacterium</taxon>
    </lineage>
</organism>